<protein>
    <recommendedName>
        <fullName evidence="4">Diaminohydroxyphosphoribosylamino-pyrimidine deaminase</fullName>
    </recommendedName>
</protein>
<dbReference type="GO" id="GO:0005829">
    <property type="term" value="C:cytosol"/>
    <property type="evidence" value="ECO:0007669"/>
    <property type="project" value="TreeGrafter"/>
</dbReference>
<dbReference type="PANTHER" id="PTHR14614:SF109">
    <property type="entry name" value="RIBOSOMAL LYSINE N-METHYLTRANSFERASE 5"/>
    <property type="match status" value="1"/>
</dbReference>
<dbReference type="Proteomes" id="UP000799772">
    <property type="component" value="Unassembled WGS sequence"/>
</dbReference>
<accession>A0A9P4I852</accession>
<reference evidence="2" key="1">
    <citation type="journal article" date="2020" name="Stud. Mycol.">
        <title>101 Dothideomycetes genomes: a test case for predicting lifestyles and emergence of pathogens.</title>
        <authorList>
            <person name="Haridas S."/>
            <person name="Albert R."/>
            <person name="Binder M."/>
            <person name="Bloem J."/>
            <person name="Labutti K."/>
            <person name="Salamov A."/>
            <person name="Andreopoulos B."/>
            <person name="Baker S."/>
            <person name="Barry K."/>
            <person name="Bills G."/>
            <person name="Bluhm B."/>
            <person name="Cannon C."/>
            <person name="Castanera R."/>
            <person name="Culley D."/>
            <person name="Daum C."/>
            <person name="Ezra D."/>
            <person name="Gonzalez J."/>
            <person name="Henrissat B."/>
            <person name="Kuo A."/>
            <person name="Liang C."/>
            <person name="Lipzen A."/>
            <person name="Lutzoni F."/>
            <person name="Magnuson J."/>
            <person name="Mondo S."/>
            <person name="Nolan M."/>
            <person name="Ohm R."/>
            <person name="Pangilinan J."/>
            <person name="Park H.-J."/>
            <person name="Ramirez L."/>
            <person name="Alfaro M."/>
            <person name="Sun H."/>
            <person name="Tritt A."/>
            <person name="Yoshinaga Y."/>
            <person name="Zwiers L.-H."/>
            <person name="Turgeon B."/>
            <person name="Goodwin S."/>
            <person name="Spatafora J."/>
            <person name="Crous P."/>
            <person name="Grigoriev I."/>
        </authorList>
    </citation>
    <scope>NUCLEOTIDE SEQUENCE</scope>
    <source>
        <strain evidence="2">CBS 133067</strain>
    </source>
</reference>
<keyword evidence="3" id="KW-1185">Reference proteome</keyword>
<dbReference type="AlphaFoldDB" id="A0A9P4I852"/>
<feature type="region of interest" description="Disordered" evidence="1">
    <location>
        <begin position="144"/>
        <end position="180"/>
    </location>
</feature>
<dbReference type="PANTHER" id="PTHR14614">
    <property type="entry name" value="HEPATOCELLULAR CARCINOMA-ASSOCIATED ANTIGEN"/>
    <property type="match status" value="1"/>
</dbReference>
<organism evidence="2 3">
    <name type="scientific">Rhizodiscina lignyota</name>
    <dbReference type="NCBI Taxonomy" id="1504668"/>
    <lineage>
        <taxon>Eukaryota</taxon>
        <taxon>Fungi</taxon>
        <taxon>Dikarya</taxon>
        <taxon>Ascomycota</taxon>
        <taxon>Pezizomycotina</taxon>
        <taxon>Dothideomycetes</taxon>
        <taxon>Pleosporomycetidae</taxon>
        <taxon>Aulographales</taxon>
        <taxon>Rhizodiscinaceae</taxon>
        <taxon>Rhizodiscina</taxon>
    </lineage>
</organism>
<comment type="caution">
    <text evidence="2">The sequence shown here is derived from an EMBL/GenBank/DDBJ whole genome shotgun (WGS) entry which is preliminary data.</text>
</comment>
<dbReference type="Gene3D" id="3.40.50.150">
    <property type="entry name" value="Vaccinia Virus protein VP39"/>
    <property type="match status" value="1"/>
</dbReference>
<dbReference type="EMBL" id="ML978135">
    <property type="protein sequence ID" value="KAF2094174.1"/>
    <property type="molecule type" value="Genomic_DNA"/>
</dbReference>
<dbReference type="InterPro" id="IPR019410">
    <property type="entry name" value="Methyltransf_16"/>
</dbReference>
<gene>
    <name evidence="2" type="ORF">NA57DRAFT_46800</name>
</gene>
<dbReference type="GO" id="GO:0032991">
    <property type="term" value="C:protein-containing complex"/>
    <property type="evidence" value="ECO:0007669"/>
    <property type="project" value="TreeGrafter"/>
</dbReference>
<evidence type="ECO:0000313" key="3">
    <source>
        <dbReference type="Proteomes" id="UP000799772"/>
    </source>
</evidence>
<proteinExistence type="predicted"/>
<evidence type="ECO:0000313" key="2">
    <source>
        <dbReference type="EMBL" id="KAF2094174.1"/>
    </source>
</evidence>
<dbReference type="GO" id="GO:0008757">
    <property type="term" value="F:S-adenosylmethionine-dependent methyltransferase activity"/>
    <property type="evidence" value="ECO:0007669"/>
    <property type="project" value="UniProtKB-ARBA"/>
</dbReference>
<name>A0A9P4I852_9PEZI</name>
<dbReference type="InterPro" id="IPR029063">
    <property type="entry name" value="SAM-dependent_MTases_sf"/>
</dbReference>
<dbReference type="OrthoDB" id="2529286at2759"/>
<evidence type="ECO:0008006" key="4">
    <source>
        <dbReference type="Google" id="ProtNLM"/>
    </source>
</evidence>
<evidence type="ECO:0000256" key="1">
    <source>
        <dbReference type="SAM" id="MobiDB-lite"/>
    </source>
</evidence>
<sequence>MEQLPAALGDEIEDPEEEAFLVFSQPIPSQNLGFVDPKAEILELNVAGRDFSIRQSPGVLTSNREGGTTGAVVWKVTPAFSAWLCSPNNILFRTGLIDAESTAVELGCGISGLVALSLAPKIRKYLATDQTYVLKLLDQNIRENSQHRPSAATPGKKQNSKRGDARQTASSHGKRRTEKDAATTIETVALDWQTDSVLSLQPYLPSAAVNVVIACDCIYNESLIPPFVSTCADVCRSFSPLPEKPTLCIVAQQLRSPDVFEAWLKEFWKYFRVRRLPDEELDEGLKEGSGFVVHIGMLRSTAK</sequence>